<comment type="subcellular location">
    <subcellularLocation>
        <location evidence="1">Cytoplasm</location>
        <location evidence="1">Cytoskeleton</location>
    </subcellularLocation>
</comment>
<dbReference type="EMBL" id="JROU02001095">
    <property type="protein sequence ID" value="OEH77432.1"/>
    <property type="molecule type" value="Genomic_DNA"/>
</dbReference>
<name>A0A1D3D1V9_9EIME</name>
<dbReference type="PANTHER" id="PTHR40412">
    <property type="entry name" value="SF-ASSEMBLIN"/>
    <property type="match status" value="1"/>
</dbReference>
<reference evidence="7 8" key="1">
    <citation type="journal article" date="2016" name="BMC Genomics">
        <title>Comparative genomics reveals Cyclospora cayetanensis possesses coccidia-like metabolism and invasion components but unique surface antigens.</title>
        <authorList>
            <person name="Liu S."/>
            <person name="Wang L."/>
            <person name="Zheng H."/>
            <person name="Xu Z."/>
            <person name="Roellig D.M."/>
            <person name="Li N."/>
            <person name="Frace M.A."/>
            <person name="Tang K."/>
            <person name="Arrowood M.J."/>
            <person name="Moss D.M."/>
            <person name="Zhang L."/>
            <person name="Feng Y."/>
            <person name="Xiao L."/>
        </authorList>
    </citation>
    <scope>NUCLEOTIDE SEQUENCE [LARGE SCALE GENOMIC DNA]</scope>
    <source>
        <strain evidence="7 8">CHN_HEN01</strain>
    </source>
</reference>
<dbReference type="Pfam" id="PF06705">
    <property type="entry name" value="SF-assemblin"/>
    <property type="match status" value="1"/>
</dbReference>
<keyword evidence="6" id="KW-0206">Cytoskeleton</keyword>
<evidence type="ECO:0000256" key="6">
    <source>
        <dbReference type="ARBA" id="ARBA00023212"/>
    </source>
</evidence>
<comment type="caution">
    <text evidence="7">The sequence shown here is derived from an EMBL/GenBank/DDBJ whole genome shotgun (WGS) entry which is preliminary data.</text>
</comment>
<evidence type="ECO:0000256" key="2">
    <source>
        <dbReference type="ARBA" id="ARBA00005678"/>
    </source>
</evidence>
<keyword evidence="4" id="KW-0493">Microtubule</keyword>
<accession>A0A1D3D1V9</accession>
<dbReference type="VEuPathDB" id="ToxoDB:LOC34618290"/>
<evidence type="ECO:0000256" key="4">
    <source>
        <dbReference type="ARBA" id="ARBA00022701"/>
    </source>
</evidence>
<gene>
    <name evidence="7" type="ORF">cyc_01244</name>
</gene>
<organism evidence="7 8">
    <name type="scientific">Cyclospora cayetanensis</name>
    <dbReference type="NCBI Taxonomy" id="88456"/>
    <lineage>
        <taxon>Eukaryota</taxon>
        <taxon>Sar</taxon>
        <taxon>Alveolata</taxon>
        <taxon>Apicomplexa</taxon>
        <taxon>Conoidasida</taxon>
        <taxon>Coccidia</taxon>
        <taxon>Eucoccidiorida</taxon>
        <taxon>Eimeriorina</taxon>
        <taxon>Eimeriidae</taxon>
        <taxon>Cyclospora</taxon>
    </lineage>
</organism>
<dbReference type="GO" id="GO:0005200">
    <property type="term" value="F:structural constituent of cytoskeleton"/>
    <property type="evidence" value="ECO:0007669"/>
    <property type="project" value="InterPro"/>
</dbReference>
<dbReference type="Proteomes" id="UP000095192">
    <property type="component" value="Unassembled WGS sequence"/>
</dbReference>
<dbReference type="GeneID" id="34618290"/>
<sequence>MDHLHQSKASALAAELGFSNTTKSKLAVLSERICGFERQMETEAKQRRESEEGRVIAIKEAISKLEKTLNAEIKRRVEANKALQAMFESQLLQVQDKLSQVFVDKFEQLQCGVDALNERISLVEREFAVERDKQAREAEEKNAAISNDISSLQHAFETDKSGRQERELQLAKRLGDLEYRTEGKFEAEKNAREQKIEQLREELEEAKRIRERGEEKFHTFILEEVAALKNGLILESQAREGADDDIVQAVNHYTTALQDALRLVTTA</sequence>
<keyword evidence="8" id="KW-1185">Reference proteome</keyword>
<evidence type="ECO:0000313" key="8">
    <source>
        <dbReference type="Proteomes" id="UP000095192"/>
    </source>
</evidence>
<protein>
    <submittedName>
        <fullName evidence="7">SF-assemblin</fullName>
    </submittedName>
</protein>
<comment type="similarity">
    <text evidence="2">Belongs to the SF-assemblin family.</text>
</comment>
<dbReference type="VEuPathDB" id="ToxoDB:cyc_01244"/>
<proteinExistence type="inferred from homology"/>
<keyword evidence="3" id="KW-0963">Cytoplasm</keyword>
<dbReference type="AlphaFoldDB" id="A0A1D3D1V9"/>
<dbReference type="InterPro" id="IPR008374">
    <property type="entry name" value="SF_assemblin/giardin_b"/>
</dbReference>
<dbReference type="PRINTS" id="PR01799">
    <property type="entry name" value="SFASSEMBLIN"/>
</dbReference>
<evidence type="ECO:0000256" key="3">
    <source>
        <dbReference type="ARBA" id="ARBA00022490"/>
    </source>
</evidence>
<keyword evidence="5" id="KW-0175">Coiled coil</keyword>
<dbReference type="PANTHER" id="PTHR40412:SF1">
    <property type="entry name" value="SF-ASSEMBLIN"/>
    <property type="match status" value="1"/>
</dbReference>
<evidence type="ECO:0000313" key="7">
    <source>
        <dbReference type="EMBL" id="OEH77432.1"/>
    </source>
</evidence>
<dbReference type="GO" id="GO:0005874">
    <property type="term" value="C:microtubule"/>
    <property type="evidence" value="ECO:0007669"/>
    <property type="project" value="UniProtKB-KW"/>
</dbReference>
<evidence type="ECO:0000256" key="1">
    <source>
        <dbReference type="ARBA" id="ARBA00004245"/>
    </source>
</evidence>
<evidence type="ECO:0000256" key="5">
    <source>
        <dbReference type="ARBA" id="ARBA00023054"/>
    </source>
</evidence>
<dbReference type="OrthoDB" id="436841at2759"/>